<feature type="compositionally biased region" description="Basic and acidic residues" evidence="1">
    <location>
        <begin position="277"/>
        <end position="293"/>
    </location>
</feature>
<feature type="region of interest" description="Disordered" evidence="1">
    <location>
        <begin position="70"/>
        <end position="102"/>
    </location>
</feature>
<evidence type="ECO:0000313" key="3">
    <source>
        <dbReference type="Proteomes" id="UP001196565"/>
    </source>
</evidence>
<protein>
    <submittedName>
        <fullName evidence="2">Uncharacterized protein</fullName>
    </submittedName>
</protein>
<feature type="region of interest" description="Disordered" evidence="1">
    <location>
        <begin position="140"/>
        <end position="173"/>
    </location>
</feature>
<feature type="compositionally biased region" description="Basic and acidic residues" evidence="1">
    <location>
        <begin position="78"/>
        <end position="96"/>
    </location>
</feature>
<reference evidence="2 3" key="1">
    <citation type="submission" date="2021-07" db="EMBL/GenBank/DDBJ databases">
        <authorList>
            <person name="So Y."/>
        </authorList>
    </citation>
    <scope>NUCLEOTIDE SEQUENCE [LARGE SCALE GENOMIC DNA]</scope>
    <source>
        <strain evidence="2 3">HJA6</strain>
    </source>
</reference>
<evidence type="ECO:0000256" key="1">
    <source>
        <dbReference type="SAM" id="MobiDB-lite"/>
    </source>
</evidence>
<evidence type="ECO:0000313" key="2">
    <source>
        <dbReference type="EMBL" id="MBW6401002.1"/>
    </source>
</evidence>
<organism evidence="2 3">
    <name type="scientific">Roseomonas alba</name>
    <dbReference type="NCBI Taxonomy" id="2846776"/>
    <lineage>
        <taxon>Bacteria</taxon>
        <taxon>Pseudomonadati</taxon>
        <taxon>Pseudomonadota</taxon>
        <taxon>Alphaproteobacteria</taxon>
        <taxon>Acetobacterales</taxon>
        <taxon>Roseomonadaceae</taxon>
        <taxon>Roseomonas</taxon>
    </lineage>
</organism>
<accession>A0ABS7AFB7</accession>
<dbReference type="EMBL" id="JAHYBZ010000009">
    <property type="protein sequence ID" value="MBW6401002.1"/>
    <property type="molecule type" value="Genomic_DNA"/>
</dbReference>
<name>A0ABS7AFB7_9PROT</name>
<dbReference type="Proteomes" id="UP001196565">
    <property type="component" value="Unassembled WGS sequence"/>
</dbReference>
<proteinExistence type="predicted"/>
<comment type="caution">
    <text evidence="2">The sequence shown here is derived from an EMBL/GenBank/DDBJ whole genome shotgun (WGS) entry which is preliminary data.</text>
</comment>
<gene>
    <name evidence="2" type="ORF">KPL78_24295</name>
</gene>
<dbReference type="RefSeq" id="WP_219765563.1">
    <property type="nucleotide sequence ID" value="NZ_JAHYBZ010000009.1"/>
</dbReference>
<sequence length="293" mass="30857">MPDRVPIDAARLRAAVADERYWNAGHPERGAWQSWVADGYQALYSNDRAGSGGVMHVRAFVRDGHAVAAHVRGAPSRDSAESRDAGSASRAEDRSGAVRQQPVSGLHGLAIARRNLLDGSSVAPVMGRRRRDGIIGRRPDTILEGAAGGGGAYRSPAGRSSVQGAPPPTVSPRSQELVDMIAPGGRPIGTRLRGSISDIRSLSGDQPAAEAMLRRLIEGRGAVNITPRGHPGRMYRLDDGSIIGYRPTSSSVNPAIDVNIPGFLEITKLHSCGGGDDNDRGKDLATARGRSDG</sequence>
<keyword evidence="3" id="KW-1185">Reference proteome</keyword>
<feature type="region of interest" description="Disordered" evidence="1">
    <location>
        <begin position="271"/>
        <end position="293"/>
    </location>
</feature>